<sequence>MRPLNKTSPTTSNSNYQRKFLNDLESVTDTELYFKLDYVLQEPFANRDISRLDYLLDFFQAGTTIPIPNGEKNDHVPGNNYLVATLASKNLLINTEVTLNSKVLLIEKHQGNRAYYCRLLIKWSDVVNLLLLDEGVTRWKKEPKLNPSLPKKIAKWDGLKRYLIEPLKDKVSIFYKNAKEDLIRTYGLYCAYCDTIITDGGLLDIEHKLPKSLFPDLQADWNNFVISCKVCNSSHKQTTPNLLFGRQRILYGKVDNADITNWTFKFRVSLVPQKTLASFMRSLEGLTDSLNDLTYVYFPEHNMLQIIGNFSADDKTILRNCFKSRKFEQLIDSIGVGIVAIDADFLPVPQEIDDFINTNSSKYSYDEKNGILTIKGSFTNDDSEEWAKLFEKVEDKETIESFEKLSKTINSLKKLDNDNDFSLLDSGRLIVIKQSGEELDFSYENIKKQAKEWNLWPDDGRNTLFSIQYNCTGTVLNTNKDPSADKWWVDKIADYDNYVVLQQKDKNLERLVVAAKFVSANSPTDLKLDFGTESIMNIVGLNTTKNDLVDGRILNRTKTWMIAQRQFNLLSTEIAQRTARQRLHAYFNLPANQPKNPFTDNDATNKKIWQDNWDALKDTLDDRSTVMESLLWNNMIEMAYSSGFFSVWINVFKTLDTTEGKPTALKFVEKLNERILDSSFDPHFYRSTNTTFVNDYIIG</sequence>
<feature type="domain" description="HNH nuclease" evidence="1">
    <location>
        <begin position="177"/>
        <end position="233"/>
    </location>
</feature>
<dbReference type="Gene3D" id="1.10.30.50">
    <property type="match status" value="1"/>
</dbReference>
<dbReference type="EMBL" id="CP140154">
    <property type="protein sequence ID" value="WQG90092.1"/>
    <property type="molecule type" value="Genomic_DNA"/>
</dbReference>
<reference evidence="2 4" key="1">
    <citation type="submission" date="2016-11" db="EMBL/GenBank/DDBJ databases">
        <authorList>
            <person name="Jaros S."/>
            <person name="Januszkiewicz K."/>
            <person name="Wedrychowicz H."/>
        </authorList>
    </citation>
    <scope>NUCLEOTIDE SEQUENCE [LARGE SCALE GENOMIC DNA]</scope>
    <source>
        <strain evidence="2 4">DSM 784</strain>
    </source>
</reference>
<dbReference type="RefSeq" id="WP_072362384.1">
    <property type="nucleotide sequence ID" value="NZ_CP139972.1"/>
</dbReference>
<organism evidence="2 4">
    <name type="scientific">Chitinophaga sancti</name>
    <dbReference type="NCBI Taxonomy" id="1004"/>
    <lineage>
        <taxon>Bacteria</taxon>
        <taxon>Pseudomonadati</taxon>
        <taxon>Bacteroidota</taxon>
        <taxon>Chitinophagia</taxon>
        <taxon>Chitinophagales</taxon>
        <taxon>Chitinophagaceae</taxon>
        <taxon>Chitinophaga</taxon>
    </lineage>
</organism>
<dbReference type="SMART" id="SM00507">
    <property type="entry name" value="HNHc"/>
    <property type="match status" value="1"/>
</dbReference>
<dbReference type="STRING" id="1004.SAMN05661012_03359"/>
<reference evidence="3 5" key="2">
    <citation type="submission" date="2023-11" db="EMBL/GenBank/DDBJ databases">
        <title>MicrobeMod: A computational toolkit for identifying prokaryotic methylation and restriction-modification with nanopore sequencing.</title>
        <authorList>
            <person name="Crits-Christoph A."/>
            <person name="Kang S.C."/>
            <person name="Lee H."/>
            <person name="Ostrov N."/>
        </authorList>
    </citation>
    <scope>NUCLEOTIDE SEQUENCE [LARGE SCALE GENOMIC DNA]</scope>
    <source>
        <strain evidence="3 5">ATCC 23090</strain>
    </source>
</reference>
<accession>A0A1K1R4E2</accession>
<name>A0A1K1R4E2_9BACT</name>
<keyword evidence="3" id="KW-0540">Nuclease</keyword>
<evidence type="ECO:0000313" key="4">
    <source>
        <dbReference type="Proteomes" id="UP000183788"/>
    </source>
</evidence>
<dbReference type="AlphaFoldDB" id="A0A1K1R4E2"/>
<evidence type="ECO:0000313" key="2">
    <source>
        <dbReference type="EMBL" id="SFW66780.1"/>
    </source>
</evidence>
<dbReference type="GO" id="GO:0004519">
    <property type="term" value="F:endonuclease activity"/>
    <property type="evidence" value="ECO:0007669"/>
    <property type="project" value="UniProtKB-KW"/>
</dbReference>
<dbReference type="Proteomes" id="UP000183788">
    <property type="component" value="Unassembled WGS sequence"/>
</dbReference>
<keyword evidence="5" id="KW-1185">Reference proteome</keyword>
<protein>
    <submittedName>
        <fullName evidence="3">HNH endonuclease</fullName>
    </submittedName>
</protein>
<keyword evidence="3" id="KW-0255">Endonuclease</keyword>
<dbReference type="EMBL" id="FPIZ01000010">
    <property type="protein sequence ID" value="SFW66780.1"/>
    <property type="molecule type" value="Genomic_DNA"/>
</dbReference>
<dbReference type="OrthoDB" id="5918473at2"/>
<keyword evidence="3" id="KW-0378">Hydrolase</keyword>
<dbReference type="InterPro" id="IPR003615">
    <property type="entry name" value="HNH_nuc"/>
</dbReference>
<evidence type="ECO:0000259" key="1">
    <source>
        <dbReference type="SMART" id="SM00507"/>
    </source>
</evidence>
<gene>
    <name evidence="2" type="ORF">SAMN05661012_03359</name>
    <name evidence="3" type="ORF">SR876_01175</name>
</gene>
<evidence type="ECO:0000313" key="3">
    <source>
        <dbReference type="EMBL" id="WQG90092.1"/>
    </source>
</evidence>
<dbReference type="Proteomes" id="UP001326715">
    <property type="component" value="Chromosome"/>
</dbReference>
<evidence type="ECO:0000313" key="5">
    <source>
        <dbReference type="Proteomes" id="UP001326715"/>
    </source>
</evidence>
<proteinExistence type="predicted"/>